<sequence length="291" mass="32609">MFLVTGASGGIGRRVVRILRDREMSVRAFVRLTSRYGELEHRGAEIFIGDLEQQKDIHKACQDVQYIISTHSSDGNALALDYRANIELIDQAKVNGVQHFVLISVLGADRGYEDAPVFKAKRAVERYLESSGLNYTILRPAGLASNLLPLAERFRETGVYLLIGDPKNRTSIVSTDDLARMVVDSVIVAGARNQILPVGGPEILLREDIPRIFGRIFNKEPIIINPPLFMIDGLRGVLGFINPQAQKNFGTFRTLLANEFFCTTEEITNLEAIFGFELETLEHFLRRYLAV</sequence>
<protein>
    <submittedName>
        <fullName evidence="4">Oxidoreductase</fullName>
    </submittedName>
</protein>
<dbReference type="EMBL" id="MRCA01000007">
    <property type="protein sequence ID" value="OKH13284.1"/>
    <property type="molecule type" value="Genomic_DNA"/>
</dbReference>
<dbReference type="SUPFAM" id="SSF51735">
    <property type="entry name" value="NAD(P)-binding Rossmann-fold domains"/>
    <property type="match status" value="1"/>
</dbReference>
<gene>
    <name evidence="4" type="ORF">NIES592_14515</name>
</gene>
<dbReference type="AlphaFoldDB" id="A0A1U7GXZ9"/>
<dbReference type="OrthoDB" id="504564at2"/>
<evidence type="ECO:0000256" key="1">
    <source>
        <dbReference type="ARBA" id="ARBA00022531"/>
    </source>
</evidence>
<keyword evidence="1" id="KW-0602">Photosynthesis</keyword>
<feature type="domain" description="NAD(P)-binding" evidence="3">
    <location>
        <begin position="6"/>
        <end position="185"/>
    </location>
</feature>
<dbReference type="PANTHER" id="PTHR47128">
    <property type="match status" value="1"/>
</dbReference>
<keyword evidence="2" id="KW-0604">Photosystem II</keyword>
<dbReference type="CDD" id="cd05243">
    <property type="entry name" value="SDR_a5"/>
    <property type="match status" value="1"/>
</dbReference>
<reference evidence="4 5" key="1">
    <citation type="submission" date="2016-11" db="EMBL/GenBank/DDBJ databases">
        <title>Draft Genome Sequences of Nine Cyanobacterial Strains from Diverse Habitats.</title>
        <authorList>
            <person name="Zhu T."/>
            <person name="Hou S."/>
            <person name="Lu X."/>
            <person name="Hess W.R."/>
        </authorList>
    </citation>
    <scope>NUCLEOTIDE SEQUENCE [LARGE SCALE GENOMIC DNA]</scope>
    <source>
        <strain evidence="4 5">NIES-592</strain>
    </source>
</reference>
<evidence type="ECO:0000256" key="2">
    <source>
        <dbReference type="ARBA" id="ARBA00023276"/>
    </source>
</evidence>
<dbReference type="Gene3D" id="3.40.50.720">
    <property type="entry name" value="NAD(P)-binding Rossmann-like Domain"/>
    <property type="match status" value="1"/>
</dbReference>
<evidence type="ECO:0000259" key="3">
    <source>
        <dbReference type="Pfam" id="PF13460"/>
    </source>
</evidence>
<accession>A0A1U7GXZ9</accession>
<dbReference type="InterPro" id="IPR016040">
    <property type="entry name" value="NAD(P)-bd_dom"/>
</dbReference>
<dbReference type="RefSeq" id="WP_073556127.1">
    <property type="nucleotide sequence ID" value="NZ_MRCA01000007.1"/>
</dbReference>
<name>A0A1U7GXZ9_9CYAN</name>
<dbReference type="Pfam" id="PF13460">
    <property type="entry name" value="NAD_binding_10"/>
    <property type="match status" value="1"/>
</dbReference>
<evidence type="ECO:0000313" key="4">
    <source>
        <dbReference type="EMBL" id="OKH13284.1"/>
    </source>
</evidence>
<evidence type="ECO:0000313" key="5">
    <source>
        <dbReference type="Proteomes" id="UP000186391"/>
    </source>
</evidence>
<dbReference type="GO" id="GO:0015979">
    <property type="term" value="P:photosynthesis"/>
    <property type="evidence" value="ECO:0007669"/>
    <property type="project" value="UniProtKB-KW"/>
</dbReference>
<dbReference type="GO" id="GO:0009523">
    <property type="term" value="C:photosystem II"/>
    <property type="evidence" value="ECO:0007669"/>
    <property type="project" value="UniProtKB-KW"/>
</dbReference>
<dbReference type="Proteomes" id="UP000186391">
    <property type="component" value="Unassembled WGS sequence"/>
</dbReference>
<dbReference type="InterPro" id="IPR044256">
    <property type="entry name" value="HCF244-like"/>
</dbReference>
<dbReference type="PANTHER" id="PTHR47128:SF2">
    <property type="entry name" value="PROTEIN HIGH CHLOROPHYLL FLUORESCENCE PHENOTYPE 244, CHLOROPLASTIC"/>
    <property type="match status" value="1"/>
</dbReference>
<comment type="caution">
    <text evidence="4">The sequence shown here is derived from an EMBL/GenBank/DDBJ whole genome shotgun (WGS) entry which is preliminary data.</text>
</comment>
<proteinExistence type="predicted"/>
<keyword evidence="5" id="KW-1185">Reference proteome</keyword>
<organism evidence="4 5">
    <name type="scientific">Fischerella major NIES-592</name>
    <dbReference type="NCBI Taxonomy" id="210994"/>
    <lineage>
        <taxon>Bacteria</taxon>
        <taxon>Bacillati</taxon>
        <taxon>Cyanobacteriota</taxon>
        <taxon>Cyanophyceae</taxon>
        <taxon>Nostocales</taxon>
        <taxon>Hapalosiphonaceae</taxon>
        <taxon>Fischerella</taxon>
    </lineage>
</organism>
<dbReference type="InterPro" id="IPR036291">
    <property type="entry name" value="NAD(P)-bd_dom_sf"/>
</dbReference>